<comment type="caution">
    <text evidence="9">The sequence shown here is derived from an EMBL/GenBank/DDBJ whole genome shotgun (WGS) entry which is preliminary data.</text>
</comment>
<evidence type="ECO:0000256" key="8">
    <source>
        <dbReference type="SAM" id="Phobius"/>
    </source>
</evidence>
<comment type="subcellular location">
    <subcellularLocation>
        <location evidence="1">Membrane</location>
        <topology evidence="1">Multi-pass membrane protein</topology>
    </subcellularLocation>
</comment>
<dbReference type="EMBL" id="JBBWWQ010000001">
    <property type="protein sequence ID" value="KAK8956798.1"/>
    <property type="molecule type" value="Genomic_DNA"/>
</dbReference>
<keyword evidence="4 8" id="KW-1133">Transmembrane helix</keyword>
<gene>
    <name evidence="9" type="ORF">KSP39_PZI000620</name>
</gene>
<evidence type="ECO:0000256" key="6">
    <source>
        <dbReference type="ARBA" id="ARBA00040778"/>
    </source>
</evidence>
<evidence type="ECO:0000256" key="1">
    <source>
        <dbReference type="ARBA" id="ARBA00004141"/>
    </source>
</evidence>
<dbReference type="InterPro" id="IPR055299">
    <property type="entry name" value="TIMMDC1"/>
</dbReference>
<dbReference type="AlphaFoldDB" id="A0AAP0C0F2"/>
<dbReference type="GO" id="GO:0016020">
    <property type="term" value="C:membrane"/>
    <property type="evidence" value="ECO:0007669"/>
    <property type="project" value="UniProtKB-SubCell"/>
</dbReference>
<evidence type="ECO:0000256" key="3">
    <source>
        <dbReference type="ARBA" id="ARBA00022692"/>
    </source>
</evidence>
<name>A0AAP0C0F2_9ASPA</name>
<keyword evidence="10" id="KW-1185">Reference proteome</keyword>
<feature type="transmembrane region" description="Helical" evidence="8">
    <location>
        <begin position="22"/>
        <end position="40"/>
    </location>
</feature>
<dbReference type="GO" id="GO:0032981">
    <property type="term" value="P:mitochondrial respiratory chain complex I assembly"/>
    <property type="evidence" value="ECO:0007669"/>
    <property type="project" value="InterPro"/>
</dbReference>
<evidence type="ECO:0000256" key="4">
    <source>
        <dbReference type="ARBA" id="ARBA00022989"/>
    </source>
</evidence>
<evidence type="ECO:0000256" key="5">
    <source>
        <dbReference type="ARBA" id="ARBA00023136"/>
    </source>
</evidence>
<keyword evidence="5 8" id="KW-0472">Membrane</keyword>
<evidence type="ECO:0000256" key="7">
    <source>
        <dbReference type="ARBA" id="ARBA00041344"/>
    </source>
</evidence>
<reference evidence="9 10" key="1">
    <citation type="journal article" date="2022" name="Nat. Plants">
        <title>Genomes of leafy and leafless Platanthera orchids illuminate the evolution of mycoheterotrophy.</title>
        <authorList>
            <person name="Li M.H."/>
            <person name="Liu K.W."/>
            <person name="Li Z."/>
            <person name="Lu H.C."/>
            <person name="Ye Q.L."/>
            <person name="Zhang D."/>
            <person name="Wang J.Y."/>
            <person name="Li Y.F."/>
            <person name="Zhong Z.M."/>
            <person name="Liu X."/>
            <person name="Yu X."/>
            <person name="Liu D.K."/>
            <person name="Tu X.D."/>
            <person name="Liu B."/>
            <person name="Hao Y."/>
            <person name="Liao X.Y."/>
            <person name="Jiang Y.T."/>
            <person name="Sun W.H."/>
            <person name="Chen J."/>
            <person name="Chen Y.Q."/>
            <person name="Ai Y."/>
            <person name="Zhai J.W."/>
            <person name="Wu S.S."/>
            <person name="Zhou Z."/>
            <person name="Hsiao Y.Y."/>
            <person name="Wu W.L."/>
            <person name="Chen Y.Y."/>
            <person name="Lin Y.F."/>
            <person name="Hsu J.L."/>
            <person name="Li C.Y."/>
            <person name="Wang Z.W."/>
            <person name="Zhao X."/>
            <person name="Zhong W.Y."/>
            <person name="Ma X.K."/>
            <person name="Ma L."/>
            <person name="Huang J."/>
            <person name="Chen G.Z."/>
            <person name="Huang M.Z."/>
            <person name="Huang L."/>
            <person name="Peng D.H."/>
            <person name="Luo Y.B."/>
            <person name="Zou S.Q."/>
            <person name="Chen S.P."/>
            <person name="Lan S."/>
            <person name="Tsai W.C."/>
            <person name="Van de Peer Y."/>
            <person name="Liu Z.J."/>
        </authorList>
    </citation>
    <scope>NUCLEOTIDE SEQUENCE [LARGE SCALE GENOMIC DNA]</scope>
    <source>
        <strain evidence="9">Lor287</strain>
    </source>
</reference>
<proteinExistence type="inferred from homology"/>
<dbReference type="PANTHER" id="PTHR13002">
    <property type="entry name" value="C3ORF1 PROTEIN-RELATED"/>
    <property type="match status" value="1"/>
</dbReference>
<evidence type="ECO:0000256" key="2">
    <source>
        <dbReference type="ARBA" id="ARBA00008444"/>
    </source>
</evidence>
<dbReference type="PANTHER" id="PTHR13002:SF1">
    <property type="entry name" value="COMPLEX I ASSEMBLY FACTOR TIMMDC1, MITOCHONDRIAL"/>
    <property type="match status" value="1"/>
</dbReference>
<organism evidence="9 10">
    <name type="scientific">Platanthera zijinensis</name>
    <dbReference type="NCBI Taxonomy" id="2320716"/>
    <lineage>
        <taxon>Eukaryota</taxon>
        <taxon>Viridiplantae</taxon>
        <taxon>Streptophyta</taxon>
        <taxon>Embryophyta</taxon>
        <taxon>Tracheophyta</taxon>
        <taxon>Spermatophyta</taxon>
        <taxon>Magnoliopsida</taxon>
        <taxon>Liliopsida</taxon>
        <taxon>Asparagales</taxon>
        <taxon>Orchidaceae</taxon>
        <taxon>Orchidoideae</taxon>
        <taxon>Orchideae</taxon>
        <taxon>Orchidinae</taxon>
        <taxon>Platanthera</taxon>
    </lineage>
</organism>
<evidence type="ECO:0000313" key="10">
    <source>
        <dbReference type="Proteomes" id="UP001418222"/>
    </source>
</evidence>
<protein>
    <recommendedName>
        <fullName evidence="6">Complex I assembly factor TIMMDC1, mitochondrial</fullName>
    </recommendedName>
    <alternativeName>
        <fullName evidence="7">Translocase of inner mitochondrial membrane domain-containing protein 1</fullName>
    </alternativeName>
</protein>
<keyword evidence="3 8" id="KW-0812">Transmembrane</keyword>
<accession>A0AAP0C0F2</accession>
<comment type="similarity">
    <text evidence="2">Belongs to the Tim17/Tim22/Tim23 family.</text>
</comment>
<sequence>MFTSTFYGLNHLLADIREVNDVFSVTGAGSATAAIFGLILPGSVKWRGRNALLGSILEAGICFPLGWLHMKLIEKTNK</sequence>
<dbReference type="Proteomes" id="UP001418222">
    <property type="component" value="Unassembled WGS sequence"/>
</dbReference>
<feature type="transmembrane region" description="Helical" evidence="8">
    <location>
        <begin position="52"/>
        <end position="70"/>
    </location>
</feature>
<evidence type="ECO:0000313" key="9">
    <source>
        <dbReference type="EMBL" id="KAK8956798.1"/>
    </source>
</evidence>
<dbReference type="GO" id="GO:0005739">
    <property type="term" value="C:mitochondrion"/>
    <property type="evidence" value="ECO:0007669"/>
    <property type="project" value="TreeGrafter"/>
</dbReference>